<accession>A0A9Q1IK78</accession>
<feature type="compositionally biased region" description="Pro residues" evidence="1">
    <location>
        <begin position="187"/>
        <end position="198"/>
    </location>
</feature>
<name>A0A9Q1IK78_SYNKA</name>
<evidence type="ECO:0000256" key="1">
    <source>
        <dbReference type="SAM" id="MobiDB-lite"/>
    </source>
</evidence>
<gene>
    <name evidence="2" type="ORF">SKAU_G00291430</name>
</gene>
<evidence type="ECO:0000313" key="2">
    <source>
        <dbReference type="EMBL" id="KAJ8344950.1"/>
    </source>
</evidence>
<dbReference type="OrthoDB" id="2019572at2759"/>
<reference evidence="2" key="1">
    <citation type="journal article" date="2023" name="Science">
        <title>Genome structures resolve the early diversification of teleost fishes.</title>
        <authorList>
            <person name="Parey E."/>
            <person name="Louis A."/>
            <person name="Montfort J."/>
            <person name="Bouchez O."/>
            <person name="Roques C."/>
            <person name="Iampietro C."/>
            <person name="Lluch J."/>
            <person name="Castinel A."/>
            <person name="Donnadieu C."/>
            <person name="Desvignes T."/>
            <person name="Floi Bucao C."/>
            <person name="Jouanno E."/>
            <person name="Wen M."/>
            <person name="Mejri S."/>
            <person name="Dirks R."/>
            <person name="Jansen H."/>
            <person name="Henkel C."/>
            <person name="Chen W.J."/>
            <person name="Zahm M."/>
            <person name="Cabau C."/>
            <person name="Klopp C."/>
            <person name="Thompson A.W."/>
            <person name="Robinson-Rechavi M."/>
            <person name="Braasch I."/>
            <person name="Lecointre G."/>
            <person name="Bobe J."/>
            <person name="Postlethwait J.H."/>
            <person name="Berthelot C."/>
            <person name="Roest Crollius H."/>
            <person name="Guiguen Y."/>
        </authorList>
    </citation>
    <scope>NUCLEOTIDE SEQUENCE</scope>
    <source>
        <strain evidence="2">WJC10195</strain>
    </source>
</reference>
<dbReference type="Proteomes" id="UP001152622">
    <property type="component" value="Chromosome 12"/>
</dbReference>
<evidence type="ECO:0000313" key="3">
    <source>
        <dbReference type="Proteomes" id="UP001152622"/>
    </source>
</evidence>
<protein>
    <submittedName>
        <fullName evidence="2">Uncharacterized protein</fullName>
    </submittedName>
</protein>
<comment type="caution">
    <text evidence="2">The sequence shown here is derived from an EMBL/GenBank/DDBJ whole genome shotgun (WGS) entry which is preliminary data.</text>
</comment>
<feature type="region of interest" description="Disordered" evidence="1">
    <location>
        <begin position="40"/>
        <end position="228"/>
    </location>
</feature>
<proteinExistence type="predicted"/>
<dbReference type="EMBL" id="JAINUF010000012">
    <property type="protein sequence ID" value="KAJ8344950.1"/>
    <property type="molecule type" value="Genomic_DNA"/>
</dbReference>
<organism evidence="2 3">
    <name type="scientific">Synaphobranchus kaupii</name>
    <name type="common">Kaup's arrowtooth eel</name>
    <dbReference type="NCBI Taxonomy" id="118154"/>
    <lineage>
        <taxon>Eukaryota</taxon>
        <taxon>Metazoa</taxon>
        <taxon>Chordata</taxon>
        <taxon>Craniata</taxon>
        <taxon>Vertebrata</taxon>
        <taxon>Euteleostomi</taxon>
        <taxon>Actinopterygii</taxon>
        <taxon>Neopterygii</taxon>
        <taxon>Teleostei</taxon>
        <taxon>Anguilliformes</taxon>
        <taxon>Synaphobranchidae</taxon>
        <taxon>Synaphobranchus</taxon>
    </lineage>
</organism>
<feature type="compositionally biased region" description="Basic and acidic residues" evidence="1">
    <location>
        <begin position="41"/>
        <end position="64"/>
    </location>
</feature>
<sequence length="228" mass="25070">MVGGPCGRKLARRSRSTLIAALTVLLVQTLIVWNFSSLDTGEERGSVGSKAREKRDRVGFRKTDTGYPKSGLRRQHHQPPLGKGAFKQKQQSDSFRSKRPREKPRTDSNNNENSVPKDFDTIDNSNFGARSQPHRPTPRGAAQENPPIPSKSSDEVVRYGHAEAGAMSLNRTRHGAGPDAAGAELTPPRPRQPRPQPTAAPALQYEQPPRCEINGKEVISALSPRQDQ</sequence>
<keyword evidence="3" id="KW-1185">Reference proteome</keyword>
<dbReference type="AlphaFoldDB" id="A0A9Q1IK78"/>
<feature type="compositionally biased region" description="Basic and acidic residues" evidence="1">
    <location>
        <begin position="152"/>
        <end position="161"/>
    </location>
</feature>